<evidence type="ECO:0000313" key="3">
    <source>
        <dbReference type="Proteomes" id="UP001551176"/>
    </source>
</evidence>
<sequence length="158" mass="16374">MVTEAMVALAAAGGAAVAQAAGTSAWQGFQQAVARWFGQGDDERVRAELDRLDRSANALAAAGDGDGEADRLRLREEAVWQVRFETVLAALGEDEQERAAEALRALLREHTGSGTVTTGEGQSVGGNVDIRADHGSVAALRMGDVTLGNPPQPGPPQG</sequence>
<organism evidence="2 3">
    <name type="scientific">Streptomyces atriruber</name>
    <dbReference type="NCBI Taxonomy" id="545121"/>
    <lineage>
        <taxon>Bacteria</taxon>
        <taxon>Bacillati</taxon>
        <taxon>Actinomycetota</taxon>
        <taxon>Actinomycetes</taxon>
        <taxon>Kitasatosporales</taxon>
        <taxon>Streptomycetaceae</taxon>
        <taxon>Streptomyces</taxon>
    </lineage>
</organism>
<evidence type="ECO:0000313" key="2">
    <source>
        <dbReference type="EMBL" id="MEU6821561.1"/>
    </source>
</evidence>
<comment type="caution">
    <text evidence="2">The sequence shown here is derived from an EMBL/GenBank/DDBJ whole genome shotgun (WGS) entry which is preliminary data.</text>
</comment>
<feature type="chain" id="PRO_5046082765" evidence="1">
    <location>
        <begin position="21"/>
        <end position="158"/>
    </location>
</feature>
<dbReference type="EMBL" id="JBEYXV010000006">
    <property type="protein sequence ID" value="MEU6821561.1"/>
    <property type="molecule type" value="Genomic_DNA"/>
</dbReference>
<name>A0ABV3BKM6_9ACTN</name>
<reference evidence="2 3" key="1">
    <citation type="submission" date="2024-06" db="EMBL/GenBank/DDBJ databases">
        <title>The Natural Products Discovery Center: Release of the First 8490 Sequenced Strains for Exploring Actinobacteria Biosynthetic Diversity.</title>
        <authorList>
            <person name="Kalkreuter E."/>
            <person name="Kautsar S.A."/>
            <person name="Yang D."/>
            <person name="Bader C.D."/>
            <person name="Teijaro C.N."/>
            <person name="Fluegel L."/>
            <person name="Davis C.M."/>
            <person name="Simpson J.R."/>
            <person name="Lauterbach L."/>
            <person name="Steele A.D."/>
            <person name="Gui C."/>
            <person name="Meng S."/>
            <person name="Li G."/>
            <person name="Viehrig K."/>
            <person name="Ye F."/>
            <person name="Su P."/>
            <person name="Kiefer A.F."/>
            <person name="Nichols A."/>
            <person name="Cepeda A.J."/>
            <person name="Yan W."/>
            <person name="Fan B."/>
            <person name="Jiang Y."/>
            <person name="Adhikari A."/>
            <person name="Zheng C.-J."/>
            <person name="Schuster L."/>
            <person name="Cowan T.M."/>
            <person name="Smanski M.J."/>
            <person name="Chevrette M.G."/>
            <person name="De Carvalho L.P.S."/>
            <person name="Shen B."/>
        </authorList>
    </citation>
    <scope>NUCLEOTIDE SEQUENCE [LARGE SCALE GENOMIC DNA]</scope>
    <source>
        <strain evidence="2 3">NPDC046838</strain>
    </source>
</reference>
<gene>
    <name evidence="2" type="ORF">ABZ921_13090</name>
</gene>
<dbReference type="Proteomes" id="UP001551176">
    <property type="component" value="Unassembled WGS sequence"/>
</dbReference>
<protein>
    <submittedName>
        <fullName evidence="2">Uncharacterized protein</fullName>
    </submittedName>
</protein>
<keyword evidence="1" id="KW-0732">Signal</keyword>
<accession>A0ABV3BKM6</accession>
<feature type="signal peptide" evidence="1">
    <location>
        <begin position="1"/>
        <end position="20"/>
    </location>
</feature>
<dbReference type="RefSeq" id="WP_359347851.1">
    <property type="nucleotide sequence ID" value="NZ_JBEYXV010000006.1"/>
</dbReference>
<proteinExistence type="predicted"/>
<evidence type="ECO:0000256" key="1">
    <source>
        <dbReference type="SAM" id="SignalP"/>
    </source>
</evidence>
<keyword evidence="3" id="KW-1185">Reference proteome</keyword>